<evidence type="ECO:0000313" key="1">
    <source>
        <dbReference type="EMBL" id="QPP08885.1"/>
    </source>
</evidence>
<dbReference type="PIRSF" id="PIRSF000880">
    <property type="entry name" value="Eryth_est"/>
    <property type="match status" value="1"/>
</dbReference>
<dbReference type="PANTHER" id="PTHR31299:SF0">
    <property type="entry name" value="ESTERASE, PUTATIVE (AFU_ORTHOLOGUE AFUA_1G05850)-RELATED"/>
    <property type="match status" value="1"/>
</dbReference>
<reference evidence="2" key="1">
    <citation type="submission" date="2020-02" db="EMBL/GenBank/DDBJ databases">
        <title>Streptomyces sp. ASO4wet.</title>
        <authorList>
            <person name="Risdian C."/>
            <person name="Landwehr W."/>
            <person name="Schupp P."/>
            <person name="Wink J."/>
        </authorList>
    </citation>
    <scope>NUCLEOTIDE SEQUENCE [LARGE SCALE GENOMIC DNA]</scope>
    <source>
        <strain evidence="2">ASO4wet</strain>
    </source>
</reference>
<dbReference type="GO" id="GO:0046677">
    <property type="term" value="P:response to antibiotic"/>
    <property type="evidence" value="ECO:0007669"/>
    <property type="project" value="InterPro"/>
</dbReference>
<dbReference type="RefSeq" id="WP_197352663.1">
    <property type="nucleotide sequence ID" value="NZ_CP048882.1"/>
</dbReference>
<dbReference type="SUPFAM" id="SSF159501">
    <property type="entry name" value="EreA/ChaN-like"/>
    <property type="match status" value="1"/>
</dbReference>
<dbReference type="Gene3D" id="3.30.1870.10">
    <property type="entry name" value="EreA-like, domain 2"/>
    <property type="match status" value="1"/>
</dbReference>
<dbReference type="Proteomes" id="UP000595046">
    <property type="component" value="Chromosome"/>
</dbReference>
<protein>
    <submittedName>
        <fullName evidence="1">Erythromycin esterase family protein</fullName>
    </submittedName>
</protein>
<dbReference type="AlphaFoldDB" id="A0A7T1T9H9"/>
<proteinExistence type="predicted"/>
<dbReference type="Pfam" id="PF05139">
    <property type="entry name" value="Erythro_esteras"/>
    <property type="match status" value="1"/>
</dbReference>
<dbReference type="CDD" id="cd14728">
    <property type="entry name" value="Ere-like"/>
    <property type="match status" value="1"/>
</dbReference>
<dbReference type="Gene3D" id="1.20.1440.30">
    <property type="entry name" value="Biosynthetic Protein domain"/>
    <property type="match status" value="1"/>
</dbReference>
<gene>
    <name evidence="1" type="ORF">G4Z16_23520</name>
</gene>
<accession>A0A7T1T9H9</accession>
<dbReference type="KEGG" id="sbat:G4Z16_23520"/>
<organism evidence="1 2">
    <name type="scientific">Streptomyces bathyalis</name>
    <dbReference type="NCBI Taxonomy" id="2710756"/>
    <lineage>
        <taxon>Bacteria</taxon>
        <taxon>Bacillati</taxon>
        <taxon>Actinomycetota</taxon>
        <taxon>Actinomycetes</taxon>
        <taxon>Kitasatosporales</taxon>
        <taxon>Streptomycetaceae</taxon>
        <taxon>Streptomyces</taxon>
    </lineage>
</organism>
<keyword evidence="2" id="KW-1185">Reference proteome</keyword>
<dbReference type="InterPro" id="IPR007815">
    <property type="entry name" value="Emycin_Estase"/>
</dbReference>
<dbReference type="PANTHER" id="PTHR31299">
    <property type="entry name" value="ESTERASE, PUTATIVE (AFU_ORTHOLOGUE AFUA_1G05850)-RELATED"/>
    <property type="match status" value="1"/>
</dbReference>
<dbReference type="EMBL" id="CP048882">
    <property type="protein sequence ID" value="QPP08885.1"/>
    <property type="molecule type" value="Genomic_DNA"/>
</dbReference>
<dbReference type="Gene3D" id="3.40.1660.10">
    <property type="entry name" value="EreA-like (biosynthetic domain)"/>
    <property type="match status" value="1"/>
</dbReference>
<dbReference type="InterPro" id="IPR052036">
    <property type="entry name" value="Hydrolase/PRTase-associated"/>
</dbReference>
<evidence type="ECO:0000313" key="2">
    <source>
        <dbReference type="Proteomes" id="UP000595046"/>
    </source>
</evidence>
<dbReference type="InterPro" id="IPR016273">
    <property type="entry name" value="Emycin_Estase_proteobac"/>
</dbReference>
<sequence>MADQSSSRDVLADWFREHATTLATLDPRQPLDDLEPLRDIVGEARVVAVGENAHFVEEFSLARRRVLRFLAERCGFSVFAFEFGFSEAFALDRWLQGEGDDGDLANVSRSAADWGAADLMHWLRRHNRTGRSPLRFAGIDLPEAGGALRPALEPVAEYLREADPAALPVLETALEISDRFLDGAGSGAAAAPAWAGLPVAEQDALTASLARLLLRLRAVEPLCVSRSSQSRFDIALRRVEAACHTDHMFRAMNGLMSGHGAAADLSVRETFMAESVRWHLDHAGPDARIVLAAHNNHIQTTALEFDGALTALPMGQHLRRMLGRDYRSVALVHTADHVPEMFPDPSAEVGFTLADADLEPAEEGSVEAALIDAGHGDDITLTDLRRSPRDAEQKPLLRRIRTQSAVLSTPVLDAFDAVLAVPTVTRDRTVRF</sequence>
<name>A0A7T1T9H9_9ACTN</name>